<protein>
    <submittedName>
        <fullName evidence="1">Uncharacterized protein</fullName>
    </submittedName>
</protein>
<dbReference type="AlphaFoldDB" id="A0A645EF65"/>
<dbReference type="EMBL" id="VSSQ01046102">
    <property type="protein sequence ID" value="MPN00056.1"/>
    <property type="molecule type" value="Genomic_DNA"/>
</dbReference>
<sequence length="194" mass="21538">MLANAQHLLCQFAIGFRRFSLRIVGVDALSLGADFGSAHGKRDVGREHLDLVGVGLADECADLLGVVRPVIDHGQQNAVDLQARIDLLLHLPHRAEQLLKTFGREILRLHRYHDAVGGGERVDGQHAETRHTVDQHIVVRAFDAIDVLFEDFLAVHGVYERHLKAEEGDVRGQQVDILFMMENAFARCERAAAG</sequence>
<name>A0A645EF65_9ZZZZ</name>
<proteinExistence type="predicted"/>
<dbReference type="AntiFam" id="ANF00187">
    <property type="entry name" value="Shadow ORF (opposite parA)"/>
</dbReference>
<accession>A0A645EF65</accession>
<gene>
    <name evidence="1" type="ORF">SDC9_147250</name>
</gene>
<evidence type="ECO:0000313" key="1">
    <source>
        <dbReference type="EMBL" id="MPN00056.1"/>
    </source>
</evidence>
<comment type="caution">
    <text evidence="1">The sequence shown here is derived from an EMBL/GenBank/DDBJ whole genome shotgun (WGS) entry which is preliminary data.</text>
</comment>
<reference evidence="1" key="1">
    <citation type="submission" date="2019-08" db="EMBL/GenBank/DDBJ databases">
        <authorList>
            <person name="Kucharzyk K."/>
            <person name="Murdoch R.W."/>
            <person name="Higgins S."/>
            <person name="Loffler F."/>
        </authorList>
    </citation>
    <scope>NUCLEOTIDE SEQUENCE</scope>
</reference>
<organism evidence="1">
    <name type="scientific">bioreactor metagenome</name>
    <dbReference type="NCBI Taxonomy" id="1076179"/>
    <lineage>
        <taxon>unclassified sequences</taxon>
        <taxon>metagenomes</taxon>
        <taxon>ecological metagenomes</taxon>
    </lineage>
</organism>